<dbReference type="KEGG" id="tjr:TherJR_2225"/>
<dbReference type="eggNOG" id="COG1978">
    <property type="taxonomic scope" value="Bacteria"/>
</dbReference>
<gene>
    <name evidence="1" type="ordered locus">TherJR_2225</name>
</gene>
<accession>D5X9G4</accession>
<evidence type="ECO:0008006" key="3">
    <source>
        <dbReference type="Google" id="ProtNLM"/>
    </source>
</evidence>
<sequence length="155" mass="17425">MRFISPSKGSISLEEMVTDLINFTIQSPKDSYRIIIGTDSQQGEKTCFVTAVIIHRAGKGAKFYYRRTYQKPYHSLQQRIFAEANESLDIAARLMEKLSAINPELTIEIHLDVGTKGKTKELIQQVVGMVNMSGFLARVKPYSCGASKVADRYTK</sequence>
<dbReference type="Pfam" id="PF04308">
    <property type="entry name" value="RNaseH_like"/>
    <property type="match status" value="1"/>
</dbReference>
<dbReference type="OrthoDB" id="37369at2"/>
<dbReference type="PANTHER" id="PTHR39961:SF1">
    <property type="entry name" value="DUF458 DOMAIN-CONTAINING PROTEIN"/>
    <property type="match status" value="1"/>
</dbReference>
<dbReference type="PANTHER" id="PTHR39961">
    <property type="entry name" value="HYPOTHETICAL CYTOSOLIC PROTEIN"/>
    <property type="match status" value="1"/>
</dbReference>
<dbReference type="EMBL" id="CP002028">
    <property type="protein sequence ID" value="ADG83068.1"/>
    <property type="molecule type" value="Genomic_DNA"/>
</dbReference>
<dbReference type="STRING" id="635013.TherJR_2225"/>
<organism evidence="1 2">
    <name type="scientific">Thermincola potens (strain JR)</name>
    <dbReference type="NCBI Taxonomy" id="635013"/>
    <lineage>
        <taxon>Bacteria</taxon>
        <taxon>Bacillati</taxon>
        <taxon>Bacillota</taxon>
        <taxon>Clostridia</taxon>
        <taxon>Eubacteriales</taxon>
        <taxon>Thermincolaceae</taxon>
        <taxon>Thermincola</taxon>
    </lineage>
</organism>
<evidence type="ECO:0000313" key="2">
    <source>
        <dbReference type="Proteomes" id="UP000002377"/>
    </source>
</evidence>
<dbReference type="HOGENOM" id="CLU_128607_0_0_9"/>
<evidence type="ECO:0000313" key="1">
    <source>
        <dbReference type="EMBL" id="ADG83068.1"/>
    </source>
</evidence>
<dbReference type="RefSeq" id="WP_013121068.1">
    <property type="nucleotide sequence ID" value="NC_014152.1"/>
</dbReference>
<keyword evidence="2" id="KW-1185">Reference proteome</keyword>
<protein>
    <recommendedName>
        <fullName evidence="3">DUF458 domain-containing protein</fullName>
    </recommendedName>
</protein>
<name>D5X9G4_THEPJ</name>
<proteinExistence type="predicted"/>
<dbReference type="Proteomes" id="UP000002377">
    <property type="component" value="Chromosome"/>
</dbReference>
<dbReference type="AlphaFoldDB" id="D5X9G4"/>
<reference evidence="1 2" key="1">
    <citation type="submission" date="2010-05" db="EMBL/GenBank/DDBJ databases">
        <title>Complete sequence of Thermincola sp. JR.</title>
        <authorList>
            <consortium name="US DOE Joint Genome Institute"/>
            <person name="Lucas S."/>
            <person name="Copeland A."/>
            <person name="Lapidus A."/>
            <person name="Cheng J.-F."/>
            <person name="Bruce D."/>
            <person name="Goodwin L."/>
            <person name="Pitluck S."/>
            <person name="Chertkov O."/>
            <person name="Detter J.C."/>
            <person name="Han C."/>
            <person name="Tapia R."/>
            <person name="Land M."/>
            <person name="Hauser L."/>
            <person name="Kyrpides N."/>
            <person name="Mikhailova N."/>
            <person name="Hazen T.C."/>
            <person name="Woyke T."/>
        </authorList>
    </citation>
    <scope>NUCLEOTIDE SEQUENCE [LARGE SCALE GENOMIC DNA]</scope>
    <source>
        <strain evidence="1 2">JR</strain>
    </source>
</reference>
<dbReference type="InterPro" id="IPR007405">
    <property type="entry name" value="Phage_KVP40_Orf299"/>
</dbReference>